<dbReference type="PANTHER" id="PTHR31197">
    <property type="entry name" value="OS01G0612600 PROTEIN"/>
    <property type="match status" value="1"/>
</dbReference>
<protein>
    <submittedName>
        <fullName evidence="2">Uncharacterized protein</fullName>
    </submittedName>
</protein>
<dbReference type="InterPro" id="IPR012866">
    <property type="entry name" value="DUF1644"/>
</dbReference>
<evidence type="ECO:0000313" key="3">
    <source>
        <dbReference type="Proteomes" id="UP000729402"/>
    </source>
</evidence>
<evidence type="ECO:0000313" key="2">
    <source>
        <dbReference type="EMBL" id="KAG8064716.1"/>
    </source>
</evidence>
<dbReference type="Pfam" id="PF07800">
    <property type="entry name" value="DUF1644"/>
    <property type="match status" value="1"/>
</dbReference>
<keyword evidence="3" id="KW-1185">Reference proteome</keyword>
<dbReference type="Proteomes" id="UP000729402">
    <property type="component" value="Unassembled WGS sequence"/>
</dbReference>
<evidence type="ECO:0000256" key="1">
    <source>
        <dbReference type="SAM" id="MobiDB-lite"/>
    </source>
</evidence>
<reference evidence="2" key="1">
    <citation type="journal article" date="2021" name="bioRxiv">
        <title>Whole Genome Assembly and Annotation of Northern Wild Rice, Zizania palustris L., Supports a Whole Genome Duplication in the Zizania Genus.</title>
        <authorList>
            <person name="Haas M."/>
            <person name="Kono T."/>
            <person name="Macchietto M."/>
            <person name="Millas R."/>
            <person name="McGilp L."/>
            <person name="Shao M."/>
            <person name="Duquette J."/>
            <person name="Hirsch C.N."/>
            <person name="Kimball J."/>
        </authorList>
    </citation>
    <scope>NUCLEOTIDE SEQUENCE</scope>
    <source>
        <tissue evidence="2">Fresh leaf tissue</tissue>
    </source>
</reference>
<proteinExistence type="predicted"/>
<feature type="compositionally biased region" description="Pro residues" evidence="1">
    <location>
        <begin position="30"/>
        <end position="42"/>
    </location>
</feature>
<reference evidence="2" key="2">
    <citation type="submission" date="2021-02" db="EMBL/GenBank/DDBJ databases">
        <authorList>
            <person name="Kimball J.A."/>
            <person name="Haas M.W."/>
            <person name="Macchietto M."/>
            <person name="Kono T."/>
            <person name="Duquette J."/>
            <person name="Shao M."/>
        </authorList>
    </citation>
    <scope>NUCLEOTIDE SEQUENCE</scope>
    <source>
        <tissue evidence="2">Fresh leaf tissue</tissue>
    </source>
</reference>
<accession>A0A8J5SZQ6</accession>
<comment type="caution">
    <text evidence="2">The sequence shown here is derived from an EMBL/GenBank/DDBJ whole genome shotgun (WGS) entry which is preliminary data.</text>
</comment>
<name>A0A8J5SZQ6_ZIZPA</name>
<organism evidence="2 3">
    <name type="scientific">Zizania palustris</name>
    <name type="common">Northern wild rice</name>
    <dbReference type="NCBI Taxonomy" id="103762"/>
    <lineage>
        <taxon>Eukaryota</taxon>
        <taxon>Viridiplantae</taxon>
        <taxon>Streptophyta</taxon>
        <taxon>Embryophyta</taxon>
        <taxon>Tracheophyta</taxon>
        <taxon>Spermatophyta</taxon>
        <taxon>Magnoliopsida</taxon>
        <taxon>Liliopsida</taxon>
        <taxon>Poales</taxon>
        <taxon>Poaceae</taxon>
        <taxon>BOP clade</taxon>
        <taxon>Oryzoideae</taxon>
        <taxon>Oryzeae</taxon>
        <taxon>Zizaniinae</taxon>
        <taxon>Zizania</taxon>
    </lineage>
</organism>
<dbReference type="PANTHER" id="PTHR31197:SF23">
    <property type="entry name" value="OS04G0448100 PROTEIN"/>
    <property type="match status" value="1"/>
</dbReference>
<dbReference type="OrthoDB" id="1921166at2759"/>
<dbReference type="AlphaFoldDB" id="A0A8J5SZQ6"/>
<feature type="region of interest" description="Disordered" evidence="1">
    <location>
        <begin position="1"/>
        <end position="68"/>
    </location>
</feature>
<gene>
    <name evidence="2" type="ORF">GUJ93_ZPchr0004g39519</name>
</gene>
<sequence length="155" mass="16551">MAKARPSSPPPTARTGDNAYADAGAVVPGIPLPLGPPLPPPRVTHRPSPEPSRSEFSEEMASPPSDCNLSSQCVKSATCAVPLYCQKIKKAVKENESHLIAEKKDWKCATCSICLEHPHKAVLLLCSSHDKGAVAQASKKPKEMELALSYLPWGS</sequence>
<dbReference type="EMBL" id="JAAALK010000285">
    <property type="protein sequence ID" value="KAG8064716.1"/>
    <property type="molecule type" value="Genomic_DNA"/>
</dbReference>